<comment type="caution">
    <text evidence="2">The sequence shown here is derived from an EMBL/GenBank/DDBJ whole genome shotgun (WGS) entry which is preliminary data.</text>
</comment>
<reference evidence="2 3" key="1">
    <citation type="submission" date="2024-05" db="EMBL/GenBank/DDBJ databases">
        <authorList>
            <person name="Jiang F."/>
        </authorList>
    </citation>
    <scope>NUCLEOTIDE SEQUENCE [LARGE SCALE GENOMIC DNA]</scope>
    <source>
        <strain evidence="2 3">LZ166</strain>
    </source>
</reference>
<evidence type="ECO:0000313" key="3">
    <source>
        <dbReference type="Proteomes" id="UP001556692"/>
    </source>
</evidence>
<protein>
    <submittedName>
        <fullName evidence="2">CHAD domain-containing protein</fullName>
    </submittedName>
</protein>
<dbReference type="RefSeq" id="WP_367952625.1">
    <property type="nucleotide sequence ID" value="NZ_JBDPGJ010000001.1"/>
</dbReference>
<dbReference type="PANTHER" id="PTHR39339">
    <property type="entry name" value="SLR1444 PROTEIN"/>
    <property type="match status" value="1"/>
</dbReference>
<dbReference type="PROSITE" id="PS51708">
    <property type="entry name" value="CHAD"/>
    <property type="match status" value="1"/>
</dbReference>
<dbReference type="InterPro" id="IPR007899">
    <property type="entry name" value="CHAD_dom"/>
</dbReference>
<accession>A0ABV3SEK5</accession>
<evidence type="ECO:0000259" key="1">
    <source>
        <dbReference type="PROSITE" id="PS51708"/>
    </source>
</evidence>
<sequence>MAYQFKQGDKTVQQGVRRIARRELEKAVEAIDDAPDVSRIIHLLHKRCKKLRGLIRLVRPGFSGYAEENAAFREAARTLSDIRDADVMTKAYDTLMEANRGEVDRSAMAPVRRALTIRLKDARDADALAGRLDLFRQNMIAAQQRARDWLIEDKEFEALGPGLAKTFGRARNAMVEAREDRTPEKMHEWRKRVKYHGYHARLLEPAFREAMAAHGKATRRLGSLLGDHHDLAVFVDTLETFEVGDGERRKVLLRLARQRQSIIETEAFPLGERLFAEGADELAARWARWWSIWRGEERFAVAA</sequence>
<dbReference type="Pfam" id="PF05235">
    <property type="entry name" value="CHAD"/>
    <property type="match status" value="1"/>
</dbReference>
<keyword evidence="3" id="KW-1185">Reference proteome</keyword>
<organism evidence="2 3">
    <name type="scientific">Aquibium pacificus</name>
    <dbReference type="NCBI Taxonomy" id="3153579"/>
    <lineage>
        <taxon>Bacteria</taxon>
        <taxon>Pseudomonadati</taxon>
        <taxon>Pseudomonadota</taxon>
        <taxon>Alphaproteobacteria</taxon>
        <taxon>Hyphomicrobiales</taxon>
        <taxon>Phyllobacteriaceae</taxon>
        <taxon>Aquibium</taxon>
    </lineage>
</organism>
<name>A0ABV3SEK5_9HYPH</name>
<dbReference type="InterPro" id="IPR038186">
    <property type="entry name" value="CHAD_dom_sf"/>
</dbReference>
<proteinExistence type="predicted"/>
<evidence type="ECO:0000313" key="2">
    <source>
        <dbReference type="EMBL" id="MEX0404753.1"/>
    </source>
</evidence>
<gene>
    <name evidence="2" type="ORF">ABGN05_03645</name>
</gene>
<dbReference type="SMART" id="SM00880">
    <property type="entry name" value="CHAD"/>
    <property type="match status" value="1"/>
</dbReference>
<dbReference type="Gene3D" id="1.40.20.10">
    <property type="entry name" value="CHAD domain"/>
    <property type="match status" value="1"/>
</dbReference>
<dbReference type="EMBL" id="JBDPGJ010000001">
    <property type="protein sequence ID" value="MEX0404753.1"/>
    <property type="molecule type" value="Genomic_DNA"/>
</dbReference>
<dbReference type="Proteomes" id="UP001556692">
    <property type="component" value="Unassembled WGS sequence"/>
</dbReference>
<feature type="domain" description="CHAD" evidence="1">
    <location>
        <begin position="9"/>
        <end position="291"/>
    </location>
</feature>
<dbReference type="PANTHER" id="PTHR39339:SF1">
    <property type="entry name" value="CHAD DOMAIN-CONTAINING PROTEIN"/>
    <property type="match status" value="1"/>
</dbReference>